<name>A0A7X0M9I5_9ACTN</name>
<dbReference type="Pfam" id="PF00072">
    <property type="entry name" value="Response_reg"/>
    <property type="match status" value="1"/>
</dbReference>
<dbReference type="InterPro" id="IPR001789">
    <property type="entry name" value="Sig_transdc_resp-reg_receiver"/>
</dbReference>
<dbReference type="SMART" id="SM00448">
    <property type="entry name" value="REC"/>
    <property type="match status" value="1"/>
</dbReference>
<dbReference type="GO" id="GO:0000160">
    <property type="term" value="P:phosphorelay signal transduction system"/>
    <property type="evidence" value="ECO:0007669"/>
    <property type="project" value="InterPro"/>
</dbReference>
<accession>A0A7X0M9I5</accession>
<dbReference type="InterPro" id="IPR052016">
    <property type="entry name" value="Bact_Sigma-Reg"/>
</dbReference>
<evidence type="ECO:0000313" key="5">
    <source>
        <dbReference type="Proteomes" id="UP000555564"/>
    </source>
</evidence>
<comment type="caution">
    <text evidence="4">The sequence shown here is derived from an EMBL/GenBank/DDBJ whole genome shotgun (WGS) entry which is preliminary data.</text>
</comment>
<dbReference type="AlphaFoldDB" id="A0A7X0M9I5"/>
<evidence type="ECO:0000313" key="4">
    <source>
        <dbReference type="EMBL" id="MBB6475099.1"/>
    </source>
</evidence>
<reference evidence="4 5" key="1">
    <citation type="submission" date="2020-08" db="EMBL/GenBank/DDBJ databases">
        <title>Sequencing the genomes of 1000 actinobacteria strains.</title>
        <authorList>
            <person name="Klenk H.-P."/>
        </authorList>
    </citation>
    <scope>NUCLEOTIDE SEQUENCE [LARGE SCALE GENOMIC DNA]</scope>
    <source>
        <strain evidence="4 5">DSM 44936</strain>
    </source>
</reference>
<dbReference type="RefSeq" id="WP_184984171.1">
    <property type="nucleotide sequence ID" value="NZ_JACHIU010000001.1"/>
</dbReference>
<dbReference type="EMBL" id="JACHIU010000001">
    <property type="protein sequence ID" value="MBB6475099.1"/>
    <property type="molecule type" value="Genomic_DNA"/>
</dbReference>
<gene>
    <name evidence="4" type="ORF">BJ992_004530</name>
</gene>
<dbReference type="SUPFAM" id="SSF52172">
    <property type="entry name" value="CheY-like"/>
    <property type="match status" value="1"/>
</dbReference>
<dbReference type="Gene3D" id="3.60.40.10">
    <property type="entry name" value="PPM-type phosphatase domain"/>
    <property type="match status" value="1"/>
</dbReference>
<keyword evidence="2" id="KW-0597">Phosphoprotein</keyword>
<dbReference type="InterPro" id="IPR036457">
    <property type="entry name" value="PPM-type-like_dom_sf"/>
</dbReference>
<evidence type="ECO:0000256" key="1">
    <source>
        <dbReference type="ARBA" id="ARBA00022801"/>
    </source>
</evidence>
<evidence type="ECO:0000259" key="3">
    <source>
        <dbReference type="PROSITE" id="PS50110"/>
    </source>
</evidence>
<dbReference type="PANTHER" id="PTHR43156:SF2">
    <property type="entry name" value="STAGE II SPORULATION PROTEIN E"/>
    <property type="match status" value="1"/>
</dbReference>
<protein>
    <submittedName>
        <fullName evidence="4">Serine phosphatase RsbU (Regulator of sigma subunit)/CheY-like chemotaxis protein</fullName>
    </submittedName>
</protein>
<organism evidence="4 5">
    <name type="scientific">Sphaerisporangium rubeum</name>
    <dbReference type="NCBI Taxonomy" id="321317"/>
    <lineage>
        <taxon>Bacteria</taxon>
        <taxon>Bacillati</taxon>
        <taxon>Actinomycetota</taxon>
        <taxon>Actinomycetes</taxon>
        <taxon>Streptosporangiales</taxon>
        <taxon>Streptosporangiaceae</taxon>
        <taxon>Sphaerisporangium</taxon>
    </lineage>
</organism>
<dbReference type="Proteomes" id="UP000555564">
    <property type="component" value="Unassembled WGS sequence"/>
</dbReference>
<dbReference type="GO" id="GO:0016791">
    <property type="term" value="F:phosphatase activity"/>
    <property type="evidence" value="ECO:0007669"/>
    <property type="project" value="TreeGrafter"/>
</dbReference>
<dbReference type="SMART" id="SM00331">
    <property type="entry name" value="PP2C_SIG"/>
    <property type="match status" value="1"/>
</dbReference>
<keyword evidence="1" id="KW-0378">Hydrolase</keyword>
<feature type="modified residue" description="4-aspartylphosphate" evidence="2">
    <location>
        <position position="57"/>
    </location>
</feature>
<keyword evidence="5" id="KW-1185">Reference proteome</keyword>
<dbReference type="InterPro" id="IPR001932">
    <property type="entry name" value="PPM-type_phosphatase-like_dom"/>
</dbReference>
<evidence type="ECO:0000256" key="2">
    <source>
        <dbReference type="PROSITE-ProRule" id="PRU00169"/>
    </source>
</evidence>
<dbReference type="PROSITE" id="PS50110">
    <property type="entry name" value="RESPONSE_REGULATORY"/>
    <property type="match status" value="1"/>
</dbReference>
<dbReference type="Gene3D" id="3.40.50.2300">
    <property type="match status" value="1"/>
</dbReference>
<dbReference type="Pfam" id="PF07228">
    <property type="entry name" value="SpoIIE"/>
    <property type="match status" value="1"/>
</dbReference>
<proteinExistence type="predicted"/>
<dbReference type="PANTHER" id="PTHR43156">
    <property type="entry name" value="STAGE II SPORULATION PROTEIN E-RELATED"/>
    <property type="match status" value="1"/>
</dbReference>
<feature type="domain" description="Response regulatory" evidence="3">
    <location>
        <begin position="8"/>
        <end position="125"/>
    </location>
</feature>
<sequence length="526" mass="57172">MATESPGTVLVVDDTPTKRYILGSWLRRAGHHVVEASGGQEALTLVREILPDVVVLDVRLPDIDGYEVCERIKADPETAALPVLQISAHAIGAAERTLGLDRGADAYMAEPIEPEEFIATVHAALRYSRARTRAERIAHRLRRLTQITLEINATRTFGELMSVAVEGTANVLERRSGALAMALDGVVRRYTALEPGRPAARLGAPADILDRVSLLTLGESAGTAELSLTEERWREILPESDTRGDITGVLSRTKSGHDPVFLGVEGTKPLDSDELDILKQLGQAIALAVDALRAYAEEHLIALTLQRSFLPAKVPQVPGLELAVRYQPAVDNVEVGGDFYEVTPLGDRLLVGIGDVQGHSLHAATVMAELRHGLRALAVEGCDLGAILGRLNDMLRLHHPSMTATVCLMLIDPKDGSVEMANAGHIPPVIIGDGQAHYHGWGNLLIGAAPERYRVDRFSLPDKGALLLFTDGLIEDRDVPLDKSMEVVRQLSMAFDRDPELFCDRLIDHFGAREDDVAVVALRRTT</sequence>
<dbReference type="SUPFAM" id="SSF81606">
    <property type="entry name" value="PP2C-like"/>
    <property type="match status" value="1"/>
</dbReference>
<dbReference type="InterPro" id="IPR011006">
    <property type="entry name" value="CheY-like_superfamily"/>
</dbReference>